<evidence type="ECO:0000256" key="1">
    <source>
        <dbReference type="SAM" id="SignalP"/>
    </source>
</evidence>
<dbReference type="Gene3D" id="2.60.120.600">
    <property type="entry name" value="Domain of unknown function DUF1214, C-terminal domain"/>
    <property type="match status" value="1"/>
</dbReference>
<dbReference type="SUPFAM" id="SSF160935">
    <property type="entry name" value="VPA0735-like"/>
    <property type="match status" value="1"/>
</dbReference>
<reference evidence="4 5" key="1">
    <citation type="submission" date="2013-09" db="EMBL/GenBank/DDBJ databases">
        <title>High correlation between genotypes and phenotypes of environmental bacteria Comamonas testosteroni strains.</title>
        <authorList>
            <person name="Liu L."/>
            <person name="Zhu W."/>
            <person name="Xia X."/>
            <person name="Xu B."/>
            <person name="Luo M."/>
            <person name="Wang G."/>
        </authorList>
    </citation>
    <scope>NUCLEOTIDE SEQUENCE [LARGE SCALE GENOMIC DNA]</scope>
    <source>
        <strain evidence="4 5">DF2</strain>
    </source>
</reference>
<dbReference type="InterPro" id="IPR010621">
    <property type="entry name" value="DUF1214"/>
</dbReference>
<dbReference type="EMBL" id="AWTP01000155">
    <property type="protein sequence ID" value="KGH04659.1"/>
    <property type="molecule type" value="Genomic_DNA"/>
</dbReference>
<proteinExistence type="predicted"/>
<feature type="domain" description="DUF1254" evidence="3">
    <location>
        <begin position="76"/>
        <end position="205"/>
    </location>
</feature>
<evidence type="ECO:0000259" key="2">
    <source>
        <dbReference type="Pfam" id="PF06742"/>
    </source>
</evidence>
<sequence length="467" mass="52164">MSNLNRAGLRAMATAALGLCLGMAHAHAQTSAATEDQALDSLIREAMLYAYPYQEFMKMRHEALEVKDSPTATTLNHFRHSRHLATPKDRWANGPIRDTFYSTSWLDLEKSPLVLSLPETHGRYYVIAMIGADLNTFSYVGRRIGGTKSRKVALVGPRWSGKIPQVDQIVRAPTRDVYLNLRVLVTGEDDLKAAHAVQDGFRIAPVLPTTEDGPRLKPRAQDWGRFVDVANEALVRNPPPGTEQKLLERFARVGICGAACSWDKLPQPVQQRWLALAPEIEKNELKNRLNADRKTADPRRRNGWTPYRLPDGFGSNYAMRAQSAAMSGGILGLEAAEATYFAASVDGNNQALGKGQAYRLHLPQGRLPADAFWSISLYEFVTGGQYMVDNPINRYSIGDRTKGMKFNADGSLDIWLQPTDPGPEKRANWLPTPKENLFYLMARAYQPWPEVLDPSWILEPVQLISPQ</sequence>
<evidence type="ECO:0000313" key="4">
    <source>
        <dbReference type="EMBL" id="KGH04659.1"/>
    </source>
</evidence>
<feature type="domain" description="DUF1214" evidence="2">
    <location>
        <begin position="337"/>
        <end position="447"/>
    </location>
</feature>
<evidence type="ECO:0000313" key="5">
    <source>
        <dbReference type="Proteomes" id="UP000029549"/>
    </source>
</evidence>
<organism evidence="4 5">
    <name type="scientific">Comamonas thiooxydans</name>
    <dbReference type="NCBI Taxonomy" id="363952"/>
    <lineage>
        <taxon>Bacteria</taxon>
        <taxon>Pseudomonadati</taxon>
        <taxon>Pseudomonadota</taxon>
        <taxon>Betaproteobacteria</taxon>
        <taxon>Burkholderiales</taxon>
        <taxon>Comamonadaceae</taxon>
        <taxon>Comamonas</taxon>
    </lineage>
</organism>
<dbReference type="PANTHER" id="PTHR36509">
    <property type="entry name" value="BLL3101 PROTEIN"/>
    <property type="match status" value="1"/>
</dbReference>
<dbReference type="RefSeq" id="WP_034392547.1">
    <property type="nucleotide sequence ID" value="NZ_AWTM01000109.1"/>
</dbReference>
<dbReference type="AlphaFoldDB" id="A0A0E3CBH6"/>
<keyword evidence="1" id="KW-0732">Signal</keyword>
<dbReference type="Proteomes" id="UP000029549">
    <property type="component" value="Unassembled WGS sequence"/>
</dbReference>
<evidence type="ECO:0000259" key="3">
    <source>
        <dbReference type="Pfam" id="PF06863"/>
    </source>
</evidence>
<dbReference type="Pfam" id="PF06863">
    <property type="entry name" value="DUF1254"/>
    <property type="match status" value="1"/>
</dbReference>
<feature type="chain" id="PRO_5002409615" description="DUF1254 domain-containing protein" evidence="1">
    <location>
        <begin position="29"/>
        <end position="467"/>
    </location>
</feature>
<dbReference type="Pfam" id="PF06742">
    <property type="entry name" value="DUF1214"/>
    <property type="match status" value="1"/>
</dbReference>
<dbReference type="InterPro" id="IPR010679">
    <property type="entry name" value="DUF1254"/>
</dbReference>
<dbReference type="PANTHER" id="PTHR36509:SF2">
    <property type="entry name" value="BLL3101 PROTEIN"/>
    <property type="match status" value="1"/>
</dbReference>
<dbReference type="InterPro" id="IPR037050">
    <property type="entry name" value="DUF1254_sf"/>
</dbReference>
<feature type="signal peptide" evidence="1">
    <location>
        <begin position="1"/>
        <end position="28"/>
    </location>
</feature>
<gene>
    <name evidence="4" type="ORF">P608_24350</name>
</gene>
<dbReference type="Gene3D" id="2.60.40.1610">
    <property type="entry name" value="Domain of unknown function DUF1254"/>
    <property type="match status" value="1"/>
</dbReference>
<accession>A0A0E3CBH6</accession>
<dbReference type="InterPro" id="IPR037049">
    <property type="entry name" value="DUF1214_C_sf"/>
</dbReference>
<protein>
    <recommendedName>
        <fullName evidence="6">DUF1254 domain-containing protein</fullName>
    </recommendedName>
</protein>
<name>A0A0E3CBH6_9BURK</name>
<keyword evidence="5" id="KW-1185">Reference proteome</keyword>
<evidence type="ECO:0008006" key="6">
    <source>
        <dbReference type="Google" id="ProtNLM"/>
    </source>
</evidence>
<comment type="caution">
    <text evidence="4">The sequence shown here is derived from an EMBL/GenBank/DDBJ whole genome shotgun (WGS) entry which is preliminary data.</text>
</comment>